<evidence type="ECO:0000313" key="1">
    <source>
        <dbReference type="EMBL" id="MSC60078.1"/>
    </source>
</evidence>
<reference evidence="1 2" key="1">
    <citation type="journal article" date="2019" name="Nat. Med.">
        <title>A library of human gut bacterial isolates paired with longitudinal multiomics data enables mechanistic microbiome research.</title>
        <authorList>
            <person name="Poyet M."/>
            <person name="Groussin M."/>
            <person name="Gibbons S.M."/>
            <person name="Avila-Pacheco J."/>
            <person name="Jiang X."/>
            <person name="Kearney S.M."/>
            <person name="Perrotta A.R."/>
            <person name="Berdy B."/>
            <person name="Zhao S."/>
            <person name="Lieberman T.D."/>
            <person name="Swanson P.K."/>
            <person name="Smith M."/>
            <person name="Roesemann S."/>
            <person name="Alexander J.E."/>
            <person name="Rich S.A."/>
            <person name="Livny J."/>
            <person name="Vlamakis H."/>
            <person name="Clish C."/>
            <person name="Bullock K."/>
            <person name="Deik A."/>
            <person name="Scott J."/>
            <person name="Pierce K.A."/>
            <person name="Xavier R.J."/>
            <person name="Alm E.J."/>
        </authorList>
    </citation>
    <scope>NUCLEOTIDE SEQUENCE [LARGE SCALE GENOMIC DNA]</scope>
    <source>
        <strain evidence="1 2">BIOML-A11</strain>
    </source>
</reference>
<dbReference type="AlphaFoldDB" id="A0A6L5T8H2"/>
<dbReference type="RefSeq" id="WP_154266898.1">
    <property type="nucleotide sequence ID" value="NZ_WKQP01000010.1"/>
</dbReference>
<accession>A0A6L5T8H2</accession>
<organism evidence="1 2">
    <name type="scientific">Agathobacter rectalis</name>
    <dbReference type="NCBI Taxonomy" id="39491"/>
    <lineage>
        <taxon>Bacteria</taxon>
        <taxon>Bacillati</taxon>
        <taxon>Bacillota</taxon>
        <taxon>Clostridia</taxon>
        <taxon>Lachnospirales</taxon>
        <taxon>Lachnospiraceae</taxon>
        <taxon>Agathobacter</taxon>
    </lineage>
</organism>
<sequence>MNDPFLDFMMTGLAGSVTPPVSPLEKARADCRKRQDEQKAFKDVLNHIVEHIAEHDDSAAILLQTEKLTDSLMNGLEPFIFERDNADIMSQRPEVIKFLDKMQDEVNTFLSTHKVN</sequence>
<name>A0A6L5T8H2_9FIRM</name>
<gene>
    <name evidence="1" type="ORF">GKE07_07680</name>
</gene>
<comment type="caution">
    <text evidence="1">The sequence shown here is derived from an EMBL/GenBank/DDBJ whole genome shotgun (WGS) entry which is preliminary data.</text>
</comment>
<dbReference type="EMBL" id="WKQP01000010">
    <property type="protein sequence ID" value="MSC60078.1"/>
    <property type="molecule type" value="Genomic_DNA"/>
</dbReference>
<dbReference type="Proteomes" id="UP000479563">
    <property type="component" value="Unassembled WGS sequence"/>
</dbReference>
<proteinExistence type="predicted"/>
<evidence type="ECO:0000313" key="2">
    <source>
        <dbReference type="Proteomes" id="UP000479563"/>
    </source>
</evidence>
<protein>
    <submittedName>
        <fullName evidence="1">Uncharacterized protein</fullName>
    </submittedName>
</protein>